<feature type="domain" description="SigF-like NTF2-like" evidence="1">
    <location>
        <begin position="1"/>
        <end position="76"/>
    </location>
</feature>
<dbReference type="Proteomes" id="UP000008064">
    <property type="component" value="Unassembled WGS sequence"/>
</dbReference>
<dbReference type="HOGENOM" id="CLU_176452_0_0_1"/>
<dbReference type="OrthoDB" id="2344312at2759"/>
<dbReference type="RefSeq" id="XP_007320536.1">
    <property type="nucleotide sequence ID" value="XM_007320474.1"/>
</dbReference>
<evidence type="ECO:0000313" key="2">
    <source>
        <dbReference type="EMBL" id="EGO23296.1"/>
    </source>
</evidence>
<evidence type="ECO:0000259" key="1">
    <source>
        <dbReference type="Pfam" id="PF24840"/>
    </source>
</evidence>
<dbReference type="GeneID" id="18811684"/>
<gene>
    <name evidence="2" type="ORF">SERLADRAFT_394540</name>
</gene>
<dbReference type="AlphaFoldDB" id="F8P2B8"/>
<proteinExistence type="predicted"/>
<dbReference type="KEGG" id="sla:SERLADRAFT_394540"/>
<organism>
    <name type="scientific">Serpula lacrymans var. lacrymans (strain S7.9)</name>
    <name type="common">Dry rot fungus</name>
    <dbReference type="NCBI Taxonomy" id="578457"/>
    <lineage>
        <taxon>Eukaryota</taxon>
        <taxon>Fungi</taxon>
        <taxon>Dikarya</taxon>
        <taxon>Basidiomycota</taxon>
        <taxon>Agaricomycotina</taxon>
        <taxon>Agaricomycetes</taxon>
        <taxon>Agaricomycetidae</taxon>
        <taxon>Boletales</taxon>
        <taxon>Coniophorineae</taxon>
        <taxon>Serpulaceae</taxon>
        <taxon>Serpula</taxon>
    </lineage>
</organism>
<dbReference type="PANTHER" id="PTHR35393">
    <property type="entry name" value="CHROMOSOME 1, WHOLE GENOME SHOTGUN SEQUENCE"/>
    <property type="match status" value="1"/>
</dbReference>
<dbReference type="InterPro" id="IPR057514">
    <property type="entry name" value="NTF2_SigF"/>
</dbReference>
<name>F8P2B8_SERL9</name>
<reference evidence="2" key="1">
    <citation type="submission" date="2011-04" db="EMBL/GenBank/DDBJ databases">
        <title>Evolution of plant cell wall degrading machinery underlies the functional diversity of forest fungi.</title>
        <authorList>
            <consortium name="US DOE Joint Genome Institute (JGI-PGF)"/>
            <person name="Eastwood D.C."/>
            <person name="Floudas D."/>
            <person name="Binder M."/>
            <person name="Majcherczyk A."/>
            <person name="Schneider P."/>
            <person name="Aerts A."/>
            <person name="Asiegbu F.O."/>
            <person name="Baker S.E."/>
            <person name="Barry K."/>
            <person name="Bendiksby M."/>
            <person name="Blumentritt M."/>
            <person name="Coutinho P.M."/>
            <person name="Cullen D."/>
            <person name="Cullen D."/>
            <person name="Gathman A."/>
            <person name="Goodell B."/>
            <person name="Henrissat B."/>
            <person name="Ihrmark K."/>
            <person name="Kauserud H."/>
            <person name="Kohler A."/>
            <person name="LaButti K."/>
            <person name="Lapidus A."/>
            <person name="Lavin J.L."/>
            <person name="Lee Y.-H."/>
            <person name="Lindquist E."/>
            <person name="Lilly W."/>
            <person name="Lucas S."/>
            <person name="Morin E."/>
            <person name="Murat C."/>
            <person name="Oguiza J.A."/>
            <person name="Park J."/>
            <person name="Pisabarro A.G."/>
            <person name="Riley R."/>
            <person name="Rosling A."/>
            <person name="Salamov A."/>
            <person name="Schmidt O."/>
            <person name="Schmutz J."/>
            <person name="Skrede I."/>
            <person name="Stenlid J."/>
            <person name="Wiebenga A."/>
            <person name="Xie X."/>
            <person name="Kues U."/>
            <person name="Hibbett D.S."/>
            <person name="Hoffmeister D."/>
            <person name="Hogberg N."/>
            <person name="Martin F."/>
            <person name="Grigoriev I.V."/>
            <person name="Watkinson S.C."/>
        </authorList>
    </citation>
    <scope>NUCLEOTIDE SEQUENCE</scope>
    <source>
        <strain evidence="2">S7.9</strain>
    </source>
</reference>
<dbReference type="PANTHER" id="PTHR35393:SF1">
    <property type="entry name" value="SNOAL-LIKE DOMAIN-CONTAINING PROTEIN"/>
    <property type="match status" value="1"/>
</dbReference>
<dbReference type="EMBL" id="GL945436">
    <property type="protein sequence ID" value="EGO23296.1"/>
    <property type="molecule type" value="Genomic_DNA"/>
</dbReference>
<dbReference type="Pfam" id="PF24840">
    <property type="entry name" value="NTF2_SigF"/>
    <property type="match status" value="1"/>
</dbReference>
<accession>F8P2B8</accession>
<sequence length="84" mass="9320">MQNPKDEIAGIVGVLTSTVDRKLLRDTIKNNFTEDASIDHPLCIIKSSAGSRQKLLGAYEWYRILSPHTKSRVESVGEHPLTTA</sequence>
<protein>
    <recommendedName>
        <fullName evidence="1">SigF-like NTF2-like domain-containing protein</fullName>
    </recommendedName>
</protein>